<dbReference type="Pfam" id="PF07715">
    <property type="entry name" value="Plug"/>
    <property type="match status" value="1"/>
</dbReference>
<dbReference type="GO" id="GO:0009279">
    <property type="term" value="C:cell outer membrane"/>
    <property type="evidence" value="ECO:0007669"/>
    <property type="project" value="UniProtKB-SubCell"/>
</dbReference>
<keyword evidence="5" id="KW-0410">Iron transport</keyword>
<dbReference type="InterPro" id="IPR000531">
    <property type="entry name" value="Beta-barrel_TonB"/>
</dbReference>
<keyword evidence="10 15" id="KW-0798">TonB box</keyword>
<feature type="signal peptide" evidence="16">
    <location>
        <begin position="1"/>
        <end position="28"/>
    </location>
</feature>
<evidence type="ECO:0000256" key="16">
    <source>
        <dbReference type="SAM" id="SignalP"/>
    </source>
</evidence>
<dbReference type="GO" id="GO:0038023">
    <property type="term" value="F:signaling receptor activity"/>
    <property type="evidence" value="ECO:0007669"/>
    <property type="project" value="InterPro"/>
</dbReference>
<keyword evidence="4 14" id="KW-1134">Transmembrane beta strand</keyword>
<dbReference type="EMBL" id="RFFM01000002">
    <property type="protein sequence ID" value="RMH89658.1"/>
    <property type="molecule type" value="Genomic_DNA"/>
</dbReference>
<keyword evidence="12 19" id="KW-0675">Receptor</keyword>
<dbReference type="InterPro" id="IPR037066">
    <property type="entry name" value="Plug_dom_sf"/>
</dbReference>
<dbReference type="PANTHER" id="PTHR32552">
    <property type="entry name" value="FERRICHROME IRON RECEPTOR-RELATED"/>
    <property type="match status" value="1"/>
</dbReference>
<organism evidence="19 20">
    <name type="scientific">Stutzerimonas zhaodongensis</name>
    <dbReference type="NCBI Taxonomy" id="1176257"/>
    <lineage>
        <taxon>Bacteria</taxon>
        <taxon>Pseudomonadati</taxon>
        <taxon>Pseudomonadota</taxon>
        <taxon>Gammaproteobacteria</taxon>
        <taxon>Pseudomonadales</taxon>
        <taxon>Pseudomonadaceae</taxon>
        <taxon>Stutzerimonas</taxon>
    </lineage>
</organism>
<evidence type="ECO:0000259" key="18">
    <source>
        <dbReference type="Pfam" id="PF07715"/>
    </source>
</evidence>
<keyword evidence="6 14" id="KW-0812">Transmembrane</keyword>
<feature type="domain" description="TonB-dependent receptor-like beta-barrel" evidence="17">
    <location>
        <begin position="254"/>
        <end position="674"/>
    </location>
</feature>
<evidence type="ECO:0000259" key="17">
    <source>
        <dbReference type="Pfam" id="PF00593"/>
    </source>
</evidence>
<evidence type="ECO:0000256" key="3">
    <source>
        <dbReference type="ARBA" id="ARBA00022448"/>
    </source>
</evidence>
<dbReference type="Gene3D" id="2.40.170.20">
    <property type="entry name" value="TonB-dependent receptor, beta-barrel domain"/>
    <property type="match status" value="1"/>
</dbReference>
<evidence type="ECO:0000256" key="5">
    <source>
        <dbReference type="ARBA" id="ARBA00022496"/>
    </source>
</evidence>
<keyword evidence="7 16" id="KW-0732">Signal</keyword>
<protein>
    <submittedName>
        <fullName evidence="19">TonB-dependent siderophore receptor</fullName>
    </submittedName>
</protein>
<reference evidence="19 20" key="1">
    <citation type="submission" date="2018-10" db="EMBL/GenBank/DDBJ databases">
        <title>Pseudomonas zhaodongensis NEAU-ST5-21(T) genome.</title>
        <authorList>
            <person name="Peng J."/>
            <person name="Liu Z.-P."/>
        </authorList>
    </citation>
    <scope>NUCLEOTIDE SEQUENCE [LARGE SCALE GENOMIC DNA]</scope>
    <source>
        <strain evidence="19 20">NEAU-ST5-21</strain>
    </source>
</reference>
<keyword evidence="13 14" id="KW-0998">Cell outer membrane</keyword>
<evidence type="ECO:0000256" key="12">
    <source>
        <dbReference type="ARBA" id="ARBA00023170"/>
    </source>
</evidence>
<gene>
    <name evidence="19" type="ORF">EA797_08840</name>
</gene>
<dbReference type="AlphaFoldDB" id="A0A3M2HKW4"/>
<dbReference type="GO" id="GO:0015344">
    <property type="term" value="F:siderophore uptake transmembrane transporter activity"/>
    <property type="evidence" value="ECO:0007669"/>
    <property type="project" value="TreeGrafter"/>
</dbReference>
<evidence type="ECO:0000256" key="10">
    <source>
        <dbReference type="ARBA" id="ARBA00023077"/>
    </source>
</evidence>
<comment type="subcellular location">
    <subcellularLocation>
        <location evidence="1 14">Cell outer membrane</location>
        <topology evidence="1 14">Multi-pass membrane protein</topology>
    </subcellularLocation>
</comment>
<dbReference type="GO" id="GO:0015891">
    <property type="term" value="P:siderophore transport"/>
    <property type="evidence" value="ECO:0007669"/>
    <property type="project" value="InterPro"/>
</dbReference>
<dbReference type="Pfam" id="PF00593">
    <property type="entry name" value="TonB_dep_Rec_b-barrel"/>
    <property type="match status" value="1"/>
</dbReference>
<dbReference type="OrthoDB" id="8663017at2"/>
<keyword evidence="8" id="KW-0408">Iron</keyword>
<evidence type="ECO:0000256" key="14">
    <source>
        <dbReference type="PROSITE-ProRule" id="PRU01360"/>
    </source>
</evidence>
<dbReference type="CDD" id="cd01347">
    <property type="entry name" value="ligand_gated_channel"/>
    <property type="match status" value="1"/>
</dbReference>
<evidence type="ECO:0000313" key="20">
    <source>
        <dbReference type="Proteomes" id="UP000269774"/>
    </source>
</evidence>
<feature type="chain" id="PRO_5018270677" evidence="16">
    <location>
        <begin position="29"/>
        <end position="706"/>
    </location>
</feature>
<evidence type="ECO:0000256" key="9">
    <source>
        <dbReference type="ARBA" id="ARBA00023065"/>
    </source>
</evidence>
<dbReference type="InterPro" id="IPR012910">
    <property type="entry name" value="Plug_dom"/>
</dbReference>
<keyword evidence="11 14" id="KW-0472">Membrane</keyword>
<evidence type="ECO:0000256" key="1">
    <source>
        <dbReference type="ARBA" id="ARBA00004571"/>
    </source>
</evidence>
<sequence length="706" mass="78202">MKPSLPNISLRHALSLGSLALFVTSTHAQDSTQLPTMTIRAEQMKDAGSYAPSSISVGSKVAVSPLEVPQSVSVVTRQRIEDQNLITLGDALNEVTGVTVSPWDSMTHQYRSRGYVMDMAYDGVPLYGTGGHQQFDLAIYERVEVLRGPAALFMGSGQGGGLVNLVRKRGLEQFGASLTTSAGSWDNYRTELDVGGPLSADGRLRSRFVGSWHEHDYFWDVTHKEKWLGYGTLDYDLTPNTVISVSFTHQQDHTDSPSMGLPAYTDGRFLEVSRSTHVYPDWNMIGFETSEVAFDLEHRLANDWVVKSKLLERRQDWFYKDSFPAVGVDPQTGLIGQYNRRASDSDIEQSAFDIYTSGPFELLSRTHEMTVGYNRNRLFDSSRYGNASPVFNVPLDNPSLVPEPATTYTSGYENDTRQQGVYGQTRLSISDPLTLVLGARASNFERKSRNVSPSTPTQWRTGSKETGEFTPYGGLVYYLTPNITSYVSYSDIFIPQGQLTAAGGTLEPRVGSQWEAGLKGQFFEQKLNASLAVYRTRDENRVMQDQNNPGFFLAAGEVEVEGWEFEVSGRPTPNLNLSLGYAYVNSKYLEDLRSKGGKFSLFEPKHSLKTFAKYQFTEGPLERAFVGGGVHINSGGNGSSGTDLRTQSGYALFNAQIGYQVASKTSVALLGNNLFDREYYARVGGVNTYNTFGDPRNFTLMLRTAL</sequence>
<accession>A0A3M2HKW4</accession>
<feature type="domain" description="TonB-dependent receptor plug" evidence="18">
    <location>
        <begin position="66"/>
        <end position="161"/>
    </location>
</feature>
<comment type="similarity">
    <text evidence="2 14 15">Belongs to the TonB-dependent receptor family.</text>
</comment>
<evidence type="ECO:0000256" key="2">
    <source>
        <dbReference type="ARBA" id="ARBA00009810"/>
    </source>
</evidence>
<dbReference type="FunFam" id="2.170.130.10:FF:000010">
    <property type="entry name" value="Ferripyoverdine receptor"/>
    <property type="match status" value="1"/>
</dbReference>
<name>A0A3M2HKW4_9GAMM</name>
<dbReference type="RefSeq" id="WP_122164855.1">
    <property type="nucleotide sequence ID" value="NZ_JAMOIB010000005.1"/>
</dbReference>
<keyword evidence="9" id="KW-0406">Ion transport</keyword>
<dbReference type="PANTHER" id="PTHR32552:SF74">
    <property type="entry name" value="HYDROXAMATE SIDEROPHORE RECEPTOR FHUE"/>
    <property type="match status" value="1"/>
</dbReference>
<evidence type="ECO:0000256" key="6">
    <source>
        <dbReference type="ARBA" id="ARBA00022692"/>
    </source>
</evidence>
<dbReference type="InterPro" id="IPR036942">
    <property type="entry name" value="Beta-barrel_TonB_sf"/>
</dbReference>
<evidence type="ECO:0000256" key="13">
    <source>
        <dbReference type="ARBA" id="ARBA00023237"/>
    </source>
</evidence>
<dbReference type="PROSITE" id="PS52016">
    <property type="entry name" value="TONB_DEPENDENT_REC_3"/>
    <property type="match status" value="1"/>
</dbReference>
<evidence type="ECO:0000256" key="15">
    <source>
        <dbReference type="RuleBase" id="RU003357"/>
    </source>
</evidence>
<proteinExistence type="inferred from homology"/>
<dbReference type="Gene3D" id="2.170.130.10">
    <property type="entry name" value="TonB-dependent receptor, plug domain"/>
    <property type="match status" value="1"/>
</dbReference>
<dbReference type="Proteomes" id="UP000269774">
    <property type="component" value="Unassembled WGS sequence"/>
</dbReference>
<dbReference type="NCBIfam" id="TIGR01783">
    <property type="entry name" value="TonB-siderophor"/>
    <property type="match status" value="1"/>
</dbReference>
<dbReference type="SUPFAM" id="SSF56935">
    <property type="entry name" value="Porins"/>
    <property type="match status" value="1"/>
</dbReference>
<dbReference type="InterPro" id="IPR039426">
    <property type="entry name" value="TonB-dep_rcpt-like"/>
</dbReference>
<keyword evidence="3 14" id="KW-0813">Transport</keyword>
<dbReference type="InterPro" id="IPR010105">
    <property type="entry name" value="TonB_sidphr_rcpt"/>
</dbReference>
<keyword evidence="20" id="KW-1185">Reference proteome</keyword>
<evidence type="ECO:0000256" key="4">
    <source>
        <dbReference type="ARBA" id="ARBA00022452"/>
    </source>
</evidence>
<evidence type="ECO:0000256" key="11">
    <source>
        <dbReference type="ARBA" id="ARBA00023136"/>
    </source>
</evidence>
<evidence type="ECO:0000256" key="8">
    <source>
        <dbReference type="ARBA" id="ARBA00023004"/>
    </source>
</evidence>
<evidence type="ECO:0000313" key="19">
    <source>
        <dbReference type="EMBL" id="RMH89658.1"/>
    </source>
</evidence>
<comment type="caution">
    <text evidence="19">The sequence shown here is derived from an EMBL/GenBank/DDBJ whole genome shotgun (WGS) entry which is preliminary data.</text>
</comment>
<evidence type="ECO:0000256" key="7">
    <source>
        <dbReference type="ARBA" id="ARBA00022729"/>
    </source>
</evidence>